<feature type="signal peptide" evidence="1">
    <location>
        <begin position="1"/>
        <end position="22"/>
    </location>
</feature>
<dbReference type="Proteomes" id="UP001431783">
    <property type="component" value="Unassembled WGS sequence"/>
</dbReference>
<protein>
    <submittedName>
        <fullName evidence="2">Uncharacterized protein</fullName>
    </submittedName>
</protein>
<gene>
    <name evidence="2" type="ORF">WA026_000054</name>
</gene>
<dbReference type="SMART" id="SM00718">
    <property type="entry name" value="DM4_12"/>
    <property type="match status" value="1"/>
</dbReference>
<name>A0AAW1UY21_9CUCU</name>
<evidence type="ECO:0000256" key="1">
    <source>
        <dbReference type="SAM" id="SignalP"/>
    </source>
</evidence>
<dbReference type="PANTHER" id="PTHR21398:SF7">
    <property type="entry name" value="LP19941P"/>
    <property type="match status" value="1"/>
</dbReference>
<evidence type="ECO:0000313" key="2">
    <source>
        <dbReference type="EMBL" id="KAK9887738.1"/>
    </source>
</evidence>
<evidence type="ECO:0000313" key="3">
    <source>
        <dbReference type="Proteomes" id="UP001431783"/>
    </source>
</evidence>
<proteinExistence type="predicted"/>
<accession>A0AAW1UY21</accession>
<organism evidence="2 3">
    <name type="scientific">Henosepilachna vigintioctopunctata</name>
    <dbReference type="NCBI Taxonomy" id="420089"/>
    <lineage>
        <taxon>Eukaryota</taxon>
        <taxon>Metazoa</taxon>
        <taxon>Ecdysozoa</taxon>
        <taxon>Arthropoda</taxon>
        <taxon>Hexapoda</taxon>
        <taxon>Insecta</taxon>
        <taxon>Pterygota</taxon>
        <taxon>Neoptera</taxon>
        <taxon>Endopterygota</taxon>
        <taxon>Coleoptera</taxon>
        <taxon>Polyphaga</taxon>
        <taxon>Cucujiformia</taxon>
        <taxon>Coccinelloidea</taxon>
        <taxon>Coccinellidae</taxon>
        <taxon>Epilachninae</taxon>
        <taxon>Epilachnini</taxon>
        <taxon>Henosepilachna</taxon>
    </lineage>
</organism>
<keyword evidence="3" id="KW-1185">Reference proteome</keyword>
<keyword evidence="1" id="KW-0732">Signal</keyword>
<dbReference type="AlphaFoldDB" id="A0AAW1UY21"/>
<dbReference type="Pfam" id="PF07841">
    <property type="entry name" value="DM4_12"/>
    <property type="match status" value="1"/>
</dbReference>
<dbReference type="InterPro" id="IPR006631">
    <property type="entry name" value="DM4_12"/>
</dbReference>
<dbReference type="PANTHER" id="PTHR21398">
    <property type="entry name" value="AGAP007094-PA"/>
    <property type="match status" value="1"/>
</dbReference>
<comment type="caution">
    <text evidence="2">The sequence shown here is derived from an EMBL/GenBank/DDBJ whole genome shotgun (WGS) entry which is preliminary data.</text>
</comment>
<reference evidence="2 3" key="1">
    <citation type="submission" date="2023-03" db="EMBL/GenBank/DDBJ databases">
        <title>Genome insight into feeding habits of ladybird beetles.</title>
        <authorList>
            <person name="Li H.-S."/>
            <person name="Huang Y.-H."/>
            <person name="Pang H."/>
        </authorList>
    </citation>
    <scope>NUCLEOTIDE SEQUENCE [LARGE SCALE GENOMIC DNA]</scope>
    <source>
        <strain evidence="2">SYSU_2023b</strain>
        <tissue evidence="2">Whole body</tissue>
    </source>
</reference>
<feature type="chain" id="PRO_5043732768" evidence="1">
    <location>
        <begin position="23"/>
        <end position="203"/>
    </location>
</feature>
<sequence>MSYALISLFLVICCCKINDVHLQGLLDRQYTIFPKGSTFSVQICMTIQMGIAPGSIFTNAVNWGVNYPLEIKEKKEMTNDTDVSDETMVRRERRSLFKKIEKLFFHMGYDGRHCILRALCEYSSEINLGKKTIVNELLRVFFRYTTETLMRYESREDRLYHQAQINGELSRPGTCFDLYPKCHFSLLNLLLGYHSPEILLNSL</sequence>
<dbReference type="EMBL" id="JARQZJ010000121">
    <property type="protein sequence ID" value="KAK9887738.1"/>
    <property type="molecule type" value="Genomic_DNA"/>
</dbReference>